<dbReference type="PROSITE" id="PS51186">
    <property type="entry name" value="GNAT"/>
    <property type="match status" value="1"/>
</dbReference>
<dbReference type="EMBL" id="FXUL01000017">
    <property type="protein sequence ID" value="SMP72076.1"/>
    <property type="molecule type" value="Genomic_DNA"/>
</dbReference>
<keyword evidence="5" id="KW-1185">Reference proteome</keyword>
<dbReference type="PANTHER" id="PTHR43072:SF23">
    <property type="entry name" value="UPF0039 PROTEIN C11D3.02C"/>
    <property type="match status" value="1"/>
</dbReference>
<protein>
    <submittedName>
        <fullName evidence="4">Phosphinothricin acetyltransferase</fullName>
    </submittedName>
</protein>
<dbReference type="Proteomes" id="UP001158049">
    <property type="component" value="Unassembled WGS sequence"/>
</dbReference>
<proteinExistence type="predicted"/>
<name>A0ABY1QI03_9BURK</name>
<dbReference type="NCBIfam" id="NF040504">
    <property type="entry name" value="resist_ArsN1b"/>
    <property type="match status" value="1"/>
</dbReference>
<dbReference type="SUPFAM" id="SSF55729">
    <property type="entry name" value="Acyl-CoA N-acyltransferases (Nat)"/>
    <property type="match status" value="1"/>
</dbReference>
<dbReference type="Pfam" id="PF13420">
    <property type="entry name" value="Acetyltransf_4"/>
    <property type="match status" value="1"/>
</dbReference>
<sequence length="164" mass="17757">MIRSATAADAQAICSIYNHFILQSTATFEEAAITAHEMAARIAAIVPRLPFLVAELDGAVAGYAYAAPWKTRSAYRHTVESSVYIAPQLGGMGLGSRLYQALLQDLRGRDVHAVLAGIALPNSASIGLHEAFGFTQVGQMREVGHKFGQWLDVGYWQLTLAPQR</sequence>
<evidence type="ECO:0000313" key="5">
    <source>
        <dbReference type="Proteomes" id="UP001158049"/>
    </source>
</evidence>
<keyword evidence="2" id="KW-0012">Acyltransferase</keyword>
<reference evidence="4 5" key="1">
    <citation type="submission" date="2017-05" db="EMBL/GenBank/DDBJ databases">
        <authorList>
            <person name="Varghese N."/>
            <person name="Submissions S."/>
        </authorList>
    </citation>
    <scope>NUCLEOTIDE SEQUENCE [LARGE SCALE GENOMIC DNA]</scope>
    <source>
        <strain evidence="4 5">DSM 26001</strain>
    </source>
</reference>
<evidence type="ECO:0000313" key="4">
    <source>
        <dbReference type="EMBL" id="SMP72076.1"/>
    </source>
</evidence>
<gene>
    <name evidence="4" type="ORF">SAMN06295970_117130</name>
</gene>
<dbReference type="Gene3D" id="3.40.630.30">
    <property type="match status" value="1"/>
</dbReference>
<feature type="domain" description="N-acetyltransferase" evidence="3">
    <location>
        <begin position="1"/>
        <end position="161"/>
    </location>
</feature>
<accession>A0ABY1QI03</accession>
<organism evidence="4 5">
    <name type="scientific">Noviherbaspirillum suwonense</name>
    <dbReference type="NCBI Taxonomy" id="1224511"/>
    <lineage>
        <taxon>Bacteria</taxon>
        <taxon>Pseudomonadati</taxon>
        <taxon>Pseudomonadota</taxon>
        <taxon>Betaproteobacteria</taxon>
        <taxon>Burkholderiales</taxon>
        <taxon>Oxalobacteraceae</taxon>
        <taxon>Noviherbaspirillum</taxon>
    </lineage>
</organism>
<dbReference type="InterPro" id="IPR016181">
    <property type="entry name" value="Acyl_CoA_acyltransferase"/>
</dbReference>
<dbReference type="RefSeq" id="WP_283444026.1">
    <property type="nucleotide sequence ID" value="NZ_FXUL01000017.1"/>
</dbReference>
<evidence type="ECO:0000256" key="1">
    <source>
        <dbReference type="ARBA" id="ARBA00022679"/>
    </source>
</evidence>
<keyword evidence="1" id="KW-0808">Transferase</keyword>
<dbReference type="PANTHER" id="PTHR43072">
    <property type="entry name" value="N-ACETYLTRANSFERASE"/>
    <property type="match status" value="1"/>
</dbReference>
<dbReference type="InterPro" id="IPR000182">
    <property type="entry name" value="GNAT_dom"/>
</dbReference>
<comment type="caution">
    <text evidence="4">The sequence shown here is derived from an EMBL/GenBank/DDBJ whole genome shotgun (WGS) entry which is preliminary data.</text>
</comment>
<evidence type="ECO:0000256" key="2">
    <source>
        <dbReference type="ARBA" id="ARBA00023315"/>
    </source>
</evidence>
<evidence type="ECO:0000259" key="3">
    <source>
        <dbReference type="PROSITE" id="PS51186"/>
    </source>
</evidence>